<reference evidence="1" key="1">
    <citation type="journal article" date="2021" name="Proc. Natl. Acad. Sci. U.S.A.">
        <title>A Catalog of Tens of Thousands of Viruses from Human Metagenomes Reveals Hidden Associations with Chronic Diseases.</title>
        <authorList>
            <person name="Tisza M.J."/>
            <person name="Buck C.B."/>
        </authorList>
    </citation>
    <scope>NUCLEOTIDE SEQUENCE</scope>
    <source>
        <strain evidence="1">CtIZM3</strain>
    </source>
</reference>
<accession>A0A8S5T8A4</accession>
<evidence type="ECO:0000313" key="1">
    <source>
        <dbReference type="EMBL" id="DAF59470.1"/>
    </source>
</evidence>
<proteinExistence type="predicted"/>
<sequence>MSKLDDDLKVPYVAAELVDYLKAVFNPDNLLNRQTSSAEALVGYMQGCRDVITHLQMLREAKEDD</sequence>
<protein>
    <submittedName>
        <fullName evidence="1">Uncharacterized protein</fullName>
    </submittedName>
</protein>
<dbReference type="EMBL" id="BK032770">
    <property type="protein sequence ID" value="DAF59470.1"/>
    <property type="molecule type" value="Genomic_DNA"/>
</dbReference>
<name>A0A8S5T8A4_9CAUD</name>
<organism evidence="1">
    <name type="scientific">Caudovirales sp. ctIZM3</name>
    <dbReference type="NCBI Taxonomy" id="2827633"/>
    <lineage>
        <taxon>Viruses</taxon>
        <taxon>Duplodnaviria</taxon>
        <taxon>Heunggongvirae</taxon>
        <taxon>Uroviricota</taxon>
        <taxon>Caudoviricetes</taxon>
    </lineage>
</organism>